<reference evidence="2 3" key="1">
    <citation type="submission" date="2013-09" db="EMBL/GenBank/DDBJ databases">
        <title>Complete genome sequence of Corynebacterium doosanense CAU 212(T) (=DSM 45436(T)), isolated from activated sludge.</title>
        <authorList>
            <person name="Schaffert L."/>
            <person name="Albersmeier A."/>
            <person name="Kalinowski J."/>
            <person name="Ruckert C."/>
        </authorList>
    </citation>
    <scope>NUCLEOTIDE SEQUENCE [LARGE SCALE GENOMIC DNA]</scope>
    <source>
        <strain evidence="2 3">CAU 212</strain>
    </source>
</reference>
<dbReference type="InterPro" id="IPR033469">
    <property type="entry name" value="CYTH-like_dom_sf"/>
</dbReference>
<dbReference type="SUPFAM" id="SSF55154">
    <property type="entry name" value="CYTH-like phosphatases"/>
    <property type="match status" value="1"/>
</dbReference>
<name>A0A097IHM1_9CORY</name>
<dbReference type="eggNOG" id="COG3025">
    <property type="taxonomic scope" value="Bacteria"/>
</dbReference>
<keyword evidence="3" id="KW-1185">Reference proteome</keyword>
<dbReference type="EMBL" id="CP006764">
    <property type="protein sequence ID" value="AIT61647.1"/>
    <property type="molecule type" value="Genomic_DNA"/>
</dbReference>
<protein>
    <submittedName>
        <fullName evidence="2">Molecular chaperone</fullName>
    </submittedName>
</protein>
<sequence length="249" mass="27492">MERPMTWLDDLPAIDLSTLNDAAARQSRVDRKYLLTLDELTELGAHLGDCSVLEIAGQRSGGYSSLYLDTPDLQAYHLAGLERRRRFKVRIRTYASTGEQYLEVKTRDGRGMTHKVRQLHDGSVPLSASAQGFVDTRLSSQGIVLTGPLEPVLTTSYERTTLYLPGDGARATLDLGVRFATAGDEVALDNIAVVETKGGTRPTSFDRLLSALGHRETRMSKYGVGMAALHPELHPEKWAATMRRTLHLV</sequence>
<dbReference type="HOGENOM" id="CLU_068202_0_0_11"/>
<dbReference type="InterPro" id="IPR042267">
    <property type="entry name" value="VTC_sf"/>
</dbReference>
<dbReference type="Pfam" id="PF09359">
    <property type="entry name" value="VTC"/>
    <property type="match status" value="1"/>
</dbReference>
<dbReference type="Gene3D" id="3.20.100.30">
    <property type="entry name" value="VTC, catalytic tunnel domain"/>
    <property type="match status" value="1"/>
</dbReference>
<accession>A0A097IHM1</accession>
<dbReference type="GO" id="GO:0006799">
    <property type="term" value="P:polyphosphate biosynthetic process"/>
    <property type="evidence" value="ECO:0007669"/>
    <property type="project" value="UniProtKB-ARBA"/>
</dbReference>
<evidence type="ECO:0000313" key="3">
    <source>
        <dbReference type="Proteomes" id="UP000029914"/>
    </source>
</evidence>
<dbReference type="STRING" id="558173.CDOO_10495"/>
<evidence type="ECO:0000313" key="2">
    <source>
        <dbReference type="EMBL" id="AIT61647.1"/>
    </source>
</evidence>
<gene>
    <name evidence="2" type="ORF">CDOO_10495</name>
</gene>
<dbReference type="KEGG" id="cdo:CDOO_10495"/>
<dbReference type="Proteomes" id="UP000029914">
    <property type="component" value="Chromosome"/>
</dbReference>
<dbReference type="InterPro" id="IPR018966">
    <property type="entry name" value="VTC_domain"/>
</dbReference>
<dbReference type="AlphaFoldDB" id="A0A097IHM1"/>
<evidence type="ECO:0000259" key="1">
    <source>
        <dbReference type="Pfam" id="PF09359"/>
    </source>
</evidence>
<organism evidence="2 3">
    <name type="scientific">Corynebacterium doosanense CAU 212 = DSM 45436</name>
    <dbReference type="NCBI Taxonomy" id="558173"/>
    <lineage>
        <taxon>Bacteria</taxon>
        <taxon>Bacillati</taxon>
        <taxon>Actinomycetota</taxon>
        <taxon>Actinomycetes</taxon>
        <taxon>Mycobacteriales</taxon>
        <taxon>Corynebacteriaceae</taxon>
        <taxon>Corynebacterium</taxon>
    </lineage>
</organism>
<feature type="domain" description="VTC" evidence="1">
    <location>
        <begin position="28"/>
        <end position="230"/>
    </location>
</feature>
<proteinExistence type="predicted"/>